<keyword evidence="2" id="KW-0812">Transmembrane</keyword>
<feature type="region of interest" description="Disordered" evidence="1">
    <location>
        <begin position="44"/>
        <end position="66"/>
    </location>
</feature>
<dbReference type="InterPro" id="IPR004714">
    <property type="entry name" value="Cyt_oxidase_maturation_cbb3"/>
</dbReference>
<accession>A0ABY6MQD2</accession>
<dbReference type="PANTHER" id="PTHR41532:SF1">
    <property type="entry name" value="FIXS PROTEIN"/>
    <property type="match status" value="1"/>
</dbReference>
<protein>
    <submittedName>
        <fullName evidence="3">Cbb3-type cytochrome oxidase assembly protein CcoS</fullName>
    </submittedName>
</protein>
<evidence type="ECO:0000256" key="2">
    <source>
        <dbReference type="SAM" id="Phobius"/>
    </source>
</evidence>
<keyword evidence="4" id="KW-1185">Reference proteome</keyword>
<keyword evidence="2" id="KW-0472">Membrane</keyword>
<organism evidence="3 4">
    <name type="scientific">Caldimonas aquatica</name>
    <dbReference type="NCBI Taxonomy" id="376175"/>
    <lineage>
        <taxon>Bacteria</taxon>
        <taxon>Pseudomonadati</taxon>
        <taxon>Pseudomonadota</taxon>
        <taxon>Betaproteobacteria</taxon>
        <taxon>Burkholderiales</taxon>
        <taxon>Sphaerotilaceae</taxon>
        <taxon>Caldimonas</taxon>
    </lineage>
</organism>
<evidence type="ECO:0000256" key="1">
    <source>
        <dbReference type="SAM" id="MobiDB-lite"/>
    </source>
</evidence>
<name>A0ABY6MQD2_9BURK</name>
<feature type="transmembrane region" description="Helical" evidence="2">
    <location>
        <begin position="6"/>
        <end position="27"/>
    </location>
</feature>
<evidence type="ECO:0000313" key="4">
    <source>
        <dbReference type="Proteomes" id="UP001163266"/>
    </source>
</evidence>
<keyword evidence="2" id="KW-1133">Transmembrane helix</keyword>
<reference evidence="3" key="1">
    <citation type="submission" date="2022-10" db="EMBL/GenBank/DDBJ databases">
        <title>Complete genome sequence of Schlegelella aquatica LMG 23380.</title>
        <authorList>
            <person name="Musilova J."/>
            <person name="Kourilova X."/>
            <person name="Bezdicek M."/>
            <person name="Hermankova K."/>
            <person name="Obruca S."/>
            <person name="Sedlar K."/>
        </authorList>
    </citation>
    <scope>NUCLEOTIDE SEQUENCE</scope>
    <source>
        <strain evidence="3">LMG 23380</strain>
    </source>
</reference>
<evidence type="ECO:0000313" key="3">
    <source>
        <dbReference type="EMBL" id="UZD53872.1"/>
    </source>
</evidence>
<dbReference type="NCBIfam" id="TIGR00847">
    <property type="entry name" value="ccoS"/>
    <property type="match status" value="1"/>
</dbReference>
<gene>
    <name evidence="3" type="primary">ccoS</name>
    <name evidence="3" type="ORF">OMP39_09205</name>
</gene>
<dbReference type="Proteomes" id="UP001163266">
    <property type="component" value="Chromosome"/>
</dbReference>
<dbReference type="PANTHER" id="PTHR41532">
    <property type="entry name" value="FIXS PROTEIN"/>
    <property type="match status" value="1"/>
</dbReference>
<proteinExistence type="predicted"/>
<dbReference type="EMBL" id="CP110257">
    <property type="protein sequence ID" value="UZD53872.1"/>
    <property type="molecule type" value="Genomic_DNA"/>
</dbReference>
<dbReference type="Pfam" id="PF03597">
    <property type="entry name" value="FixS"/>
    <property type="match status" value="1"/>
</dbReference>
<sequence>MDVLFLLVPLSVVLVLLIIALFAWALFGGQFDNVEREGERILWDEDGPDRGSVDADQGRGKPSREQ</sequence>